<dbReference type="GO" id="GO:0016779">
    <property type="term" value="F:nucleotidyltransferase activity"/>
    <property type="evidence" value="ECO:0007669"/>
    <property type="project" value="UniProtKB-KW"/>
</dbReference>
<dbReference type="SMART" id="SM00493">
    <property type="entry name" value="TOPRIM"/>
    <property type="match status" value="1"/>
</dbReference>
<dbReference type="InterPro" id="IPR020607">
    <property type="entry name" value="Primase_DnaG_arc"/>
</dbReference>
<comment type="catalytic activity">
    <reaction evidence="9">
        <text>ssDNA + n NTP = ssDNA/pppN(pN)n-1 hybrid + (n-1) diphosphate.</text>
        <dbReference type="EC" id="2.7.7.101"/>
    </reaction>
</comment>
<dbReference type="NCBIfam" id="NF003108">
    <property type="entry name" value="PRK04031.1-1"/>
    <property type="match status" value="1"/>
</dbReference>
<gene>
    <name evidence="9 11" type="primary">dnaG</name>
    <name evidence="11" type="ORF">RG963_10215</name>
</gene>
<evidence type="ECO:0000256" key="6">
    <source>
        <dbReference type="ARBA" id="ARBA00022723"/>
    </source>
</evidence>
<accession>A0ABU2D2C8</accession>
<dbReference type="PANTHER" id="PTHR30313:SF2">
    <property type="entry name" value="DNA PRIMASE"/>
    <property type="match status" value="1"/>
</dbReference>
<evidence type="ECO:0000256" key="5">
    <source>
        <dbReference type="ARBA" id="ARBA00022705"/>
    </source>
</evidence>
<dbReference type="InterPro" id="IPR034154">
    <property type="entry name" value="TOPRIM_DnaG/twinkle"/>
</dbReference>
<keyword evidence="9" id="KW-0271">Exosome</keyword>
<keyword evidence="1 9" id="KW-0240">DNA-directed RNA polymerase</keyword>
<evidence type="ECO:0000313" key="12">
    <source>
        <dbReference type="Proteomes" id="UP001246244"/>
    </source>
</evidence>
<evidence type="ECO:0000256" key="2">
    <source>
        <dbReference type="ARBA" id="ARBA00022515"/>
    </source>
</evidence>
<comment type="caution">
    <text evidence="11">The sequence shown here is derived from an EMBL/GenBank/DDBJ whole genome shotgun (WGS) entry which is preliminary data.</text>
</comment>
<dbReference type="Gene3D" id="3.40.1360.10">
    <property type="match status" value="1"/>
</dbReference>
<evidence type="ECO:0000256" key="4">
    <source>
        <dbReference type="ARBA" id="ARBA00022695"/>
    </source>
</evidence>
<dbReference type="EC" id="2.7.7.101" evidence="9"/>
<comment type="subunit">
    <text evidence="9">Forms a ternary complex with MCM helicase and DNA. Component of the archaeal exosome complex.</text>
</comment>
<dbReference type="PANTHER" id="PTHR30313">
    <property type="entry name" value="DNA PRIMASE"/>
    <property type="match status" value="1"/>
</dbReference>
<evidence type="ECO:0000256" key="8">
    <source>
        <dbReference type="ARBA" id="ARBA00023163"/>
    </source>
</evidence>
<dbReference type="CDD" id="cd01029">
    <property type="entry name" value="TOPRIM_primases"/>
    <property type="match status" value="1"/>
</dbReference>
<keyword evidence="8 9" id="KW-0804">Transcription</keyword>
<dbReference type="PROSITE" id="PS50880">
    <property type="entry name" value="TOPRIM"/>
    <property type="match status" value="1"/>
</dbReference>
<evidence type="ECO:0000256" key="1">
    <source>
        <dbReference type="ARBA" id="ARBA00022478"/>
    </source>
</evidence>
<protein>
    <recommendedName>
        <fullName evidence="9">DNA primase DnaG</fullName>
        <ecNumber evidence="9">2.7.7.101</ecNumber>
    </recommendedName>
</protein>
<dbReference type="RefSeq" id="WP_310576168.1">
    <property type="nucleotide sequence ID" value="NZ_JAVKPK010000039.1"/>
</dbReference>
<feature type="domain" description="Toprim" evidence="10">
    <location>
        <begin position="171"/>
        <end position="257"/>
    </location>
</feature>
<proteinExistence type="inferred from homology"/>
<dbReference type="Proteomes" id="UP001246244">
    <property type="component" value="Unassembled WGS sequence"/>
</dbReference>
<organism evidence="11 12">
    <name type="scientific">Methanosarcina baikalica</name>
    <dbReference type="NCBI Taxonomy" id="3073890"/>
    <lineage>
        <taxon>Archaea</taxon>
        <taxon>Methanobacteriati</taxon>
        <taxon>Methanobacteriota</taxon>
        <taxon>Stenosarchaea group</taxon>
        <taxon>Methanomicrobia</taxon>
        <taxon>Methanosarcinales</taxon>
        <taxon>Methanosarcinaceae</taxon>
        <taxon>Methanosarcina</taxon>
    </lineage>
</organism>
<keyword evidence="4 9" id="KW-0548">Nucleotidyltransferase</keyword>
<evidence type="ECO:0000256" key="3">
    <source>
        <dbReference type="ARBA" id="ARBA00022679"/>
    </source>
</evidence>
<comment type="function">
    <text evidence="9">RNA polymerase that catalyzes the synthesis of short RNA molecules used as primers for DNA polymerase during DNA replication. Also part of the exosome, which is a complex involved in RNA degradation. Acts as a poly(A)-binding protein that enhances the interaction between heteropolymeric, adenine-rich transcripts and the exosome.</text>
</comment>
<dbReference type="InterPro" id="IPR006171">
    <property type="entry name" value="TOPRIM_dom"/>
</dbReference>
<keyword evidence="5 9" id="KW-0235">DNA replication</keyword>
<evidence type="ECO:0000256" key="9">
    <source>
        <dbReference type="HAMAP-Rule" id="MF_00007"/>
    </source>
</evidence>
<evidence type="ECO:0000256" key="7">
    <source>
        <dbReference type="ARBA" id="ARBA00022842"/>
    </source>
</evidence>
<reference evidence="12" key="1">
    <citation type="submission" date="2023-07" db="EMBL/GenBank/DDBJ databases">
        <title>Whole-genome sequencing of a new Methanosarcina sp. Z-7115.</title>
        <authorList>
            <person name="Zhilina T.N."/>
            <person name="Merkel A.Y."/>
        </authorList>
    </citation>
    <scope>NUCLEOTIDE SEQUENCE [LARGE SCALE GENOMIC DNA]</scope>
    <source>
        <strain evidence="12">Z-7115</strain>
    </source>
</reference>
<sequence>MQNTDTTKYIIHSKINADGVIERPDIVGAIFGQTEGLLGADLDLRDLQKTGRIGRIEVMVTAKGGKTKGNIFVPSSLDKVETSILAASLETIDRVGPCSAKIEVFQVEDVRAVKRKKIIERAKLIFTKMFDETVPESQELADEVRQSVRVDELTYYGKSRIPCGPNVLNSDAIIIVEGRADILSLLRYGIKNTICVGGTNIPPEVAELTKKKTVTAFTDGDRGGELIIRELLQVADIDYVARAPDGKCVEDLVQKEIIRALRRKVPVEQIIEKYGLQEREGEEGACRIERKRKMRAPEVVPRIAEKKLHKRVKVHRVSSKSDLYEDEPPEEETGEVISERAFEKIPEKVPEKTFEKVSERVPVMAEKVEARHVVAKSPASSRAVTATRVPRGKPPAEKISAVKVPGGEAVRVSPAPVKTVPVSSPEAVRFRPHVEALKGTLTARILDSEDKVIEEIAVRDLATRLKTYKDNIRSVVFDGVITQRLVDIASSNAIKNLIGVKIGNIAKVPADMEVLTSSML</sequence>
<dbReference type="Pfam" id="PF13662">
    <property type="entry name" value="Toprim_4"/>
    <property type="match status" value="1"/>
</dbReference>
<keyword evidence="12" id="KW-1185">Reference proteome</keyword>
<evidence type="ECO:0000259" key="10">
    <source>
        <dbReference type="PROSITE" id="PS50880"/>
    </source>
</evidence>
<comment type="similarity">
    <text evidence="9">Belongs to the archaeal DnaG primase family.</text>
</comment>
<dbReference type="InterPro" id="IPR050219">
    <property type="entry name" value="DnaG_primase"/>
</dbReference>
<keyword evidence="2 9" id="KW-0639">Primosome</keyword>
<keyword evidence="3 9" id="KW-0808">Transferase</keyword>
<dbReference type="SUPFAM" id="SSF56731">
    <property type="entry name" value="DNA primase core"/>
    <property type="match status" value="1"/>
</dbReference>
<dbReference type="HAMAP" id="MF_00007">
    <property type="entry name" value="DNA_primase_DnaG_arc"/>
    <property type="match status" value="1"/>
</dbReference>
<evidence type="ECO:0000313" key="11">
    <source>
        <dbReference type="EMBL" id="MDR7666140.1"/>
    </source>
</evidence>
<keyword evidence="6" id="KW-0479">Metal-binding</keyword>
<keyword evidence="7" id="KW-0460">Magnesium</keyword>
<name>A0ABU2D2C8_9EURY</name>
<dbReference type="EMBL" id="JAVKPK010000039">
    <property type="protein sequence ID" value="MDR7666140.1"/>
    <property type="molecule type" value="Genomic_DNA"/>
</dbReference>